<dbReference type="GO" id="GO:0016832">
    <property type="term" value="F:aldehyde-lyase activity"/>
    <property type="evidence" value="ECO:0007669"/>
    <property type="project" value="TreeGrafter"/>
</dbReference>
<name>A0A366X3K2_9RHOB</name>
<dbReference type="InterPro" id="IPR015813">
    <property type="entry name" value="Pyrv/PenolPyrv_kinase-like_dom"/>
</dbReference>
<dbReference type="PANTHER" id="PTHR30502">
    <property type="entry name" value="2-KETO-3-DEOXY-L-RHAMNONATE ALDOLASE"/>
    <property type="match status" value="1"/>
</dbReference>
<evidence type="ECO:0000256" key="2">
    <source>
        <dbReference type="ARBA" id="ARBA00022723"/>
    </source>
</evidence>
<dbReference type="Pfam" id="PF03328">
    <property type="entry name" value="HpcH_HpaI"/>
    <property type="match status" value="1"/>
</dbReference>
<dbReference type="PANTHER" id="PTHR30502:SF0">
    <property type="entry name" value="PHOSPHOENOLPYRUVATE CARBOXYLASE FAMILY PROTEIN"/>
    <property type="match status" value="1"/>
</dbReference>
<keyword evidence="3" id="KW-0456">Lyase</keyword>
<dbReference type="InterPro" id="IPR005000">
    <property type="entry name" value="Aldolase/citrate-lyase_domain"/>
</dbReference>
<dbReference type="GO" id="GO:0005737">
    <property type="term" value="C:cytoplasm"/>
    <property type="evidence" value="ECO:0007669"/>
    <property type="project" value="TreeGrafter"/>
</dbReference>
<dbReference type="InterPro" id="IPR050251">
    <property type="entry name" value="HpcH-HpaI_aldolase"/>
</dbReference>
<evidence type="ECO:0000259" key="4">
    <source>
        <dbReference type="Pfam" id="PF03328"/>
    </source>
</evidence>
<evidence type="ECO:0000313" key="6">
    <source>
        <dbReference type="Proteomes" id="UP000252706"/>
    </source>
</evidence>
<protein>
    <submittedName>
        <fullName evidence="5">2,4-dihydroxyhept-2-ene-1,7-dioic acid aldolase</fullName>
    </submittedName>
</protein>
<evidence type="ECO:0000256" key="1">
    <source>
        <dbReference type="ARBA" id="ARBA00005568"/>
    </source>
</evidence>
<dbReference type="InterPro" id="IPR040442">
    <property type="entry name" value="Pyrv_kinase-like_dom_sf"/>
</dbReference>
<dbReference type="GO" id="GO:0046872">
    <property type="term" value="F:metal ion binding"/>
    <property type="evidence" value="ECO:0007669"/>
    <property type="project" value="UniProtKB-KW"/>
</dbReference>
<reference evidence="5 6" key="1">
    <citation type="submission" date="2018-07" db="EMBL/GenBank/DDBJ databases">
        <title>Modular assembly of carbohydrate-degrading microbial communities in the ocean.</title>
        <authorList>
            <person name="Enke T.N."/>
            <person name="Datta M.S."/>
            <person name="Schwartzman J.A."/>
            <person name="Cermak N."/>
            <person name="Schmitz D.A."/>
            <person name="Barrere J."/>
            <person name="Cordero O.X."/>
        </authorList>
    </citation>
    <scope>NUCLEOTIDE SEQUENCE [LARGE SCALE GENOMIC DNA]</scope>
    <source>
        <strain evidence="5 6">C3M10</strain>
    </source>
</reference>
<accession>A0A366X3K2</accession>
<comment type="caution">
    <text evidence="5">The sequence shown here is derived from an EMBL/GenBank/DDBJ whole genome shotgun (WGS) entry which is preliminary data.</text>
</comment>
<sequence>MQPQSMTFKEKLSNPTIRLTAHVCTIPSAAVTQAMAAARSDAVIIDMEHGAIDYATAHAMIAATAGTSCAPLVRVTENDSAQVKRVLDLGAEGIVFPLIRTAEDAEQAVASLRYPPNGTRGFGPFLAHSRWGTSLMEYRESVDGHLVCFLLVETRDAVENIEAICAVPGIDAIIPAQFDLSTDLGVSGQFDHPDFLAAVAKVEDAASSAGIPLGNVGLAKPQADGLLAKGYRIIAGFDILWLKAMAAETQSWIR</sequence>
<evidence type="ECO:0000256" key="3">
    <source>
        <dbReference type="ARBA" id="ARBA00023239"/>
    </source>
</evidence>
<comment type="similarity">
    <text evidence="1">Belongs to the HpcH/HpaI aldolase family.</text>
</comment>
<dbReference type="OrthoDB" id="9802624at2"/>
<dbReference type="SUPFAM" id="SSF51621">
    <property type="entry name" value="Phosphoenolpyruvate/pyruvate domain"/>
    <property type="match status" value="1"/>
</dbReference>
<keyword evidence="2" id="KW-0479">Metal-binding</keyword>
<evidence type="ECO:0000313" key="5">
    <source>
        <dbReference type="EMBL" id="RBW56137.1"/>
    </source>
</evidence>
<dbReference type="Proteomes" id="UP000252706">
    <property type="component" value="Unassembled WGS sequence"/>
</dbReference>
<organism evidence="5 6">
    <name type="scientific">Phaeobacter gallaeciensis</name>
    <dbReference type="NCBI Taxonomy" id="60890"/>
    <lineage>
        <taxon>Bacteria</taxon>
        <taxon>Pseudomonadati</taxon>
        <taxon>Pseudomonadota</taxon>
        <taxon>Alphaproteobacteria</taxon>
        <taxon>Rhodobacterales</taxon>
        <taxon>Roseobacteraceae</taxon>
        <taxon>Phaeobacter</taxon>
    </lineage>
</organism>
<gene>
    <name evidence="5" type="ORF">DS909_09685</name>
</gene>
<feature type="domain" description="HpcH/HpaI aldolase/citrate lyase" evidence="4">
    <location>
        <begin position="29"/>
        <end position="238"/>
    </location>
</feature>
<proteinExistence type="inferred from homology"/>
<dbReference type="Gene3D" id="3.20.20.60">
    <property type="entry name" value="Phosphoenolpyruvate-binding domains"/>
    <property type="match status" value="1"/>
</dbReference>
<dbReference type="EMBL" id="QOCE01000027">
    <property type="protein sequence ID" value="RBW56137.1"/>
    <property type="molecule type" value="Genomic_DNA"/>
</dbReference>
<dbReference type="AlphaFoldDB" id="A0A366X3K2"/>